<feature type="active site" description="Proton acceptor" evidence="1">
    <location>
        <position position="185"/>
    </location>
</feature>
<dbReference type="EC" id="2.3.1.28" evidence="2"/>
<dbReference type="Gene3D" id="3.30.559.10">
    <property type="entry name" value="Chloramphenicol acetyltransferase-like domain"/>
    <property type="match status" value="1"/>
</dbReference>
<dbReference type="RefSeq" id="WP_135658589.1">
    <property type="nucleotide sequence ID" value="NZ_JAJUFJ010000006.1"/>
</dbReference>
<dbReference type="Proteomes" id="UP000297714">
    <property type="component" value="Unassembled WGS sequence"/>
</dbReference>
<dbReference type="PANTHER" id="PTHR38474:SF1">
    <property type="entry name" value="SLR0299 PROTEIN"/>
    <property type="match status" value="1"/>
</dbReference>
<dbReference type="PIRSF" id="PIRSF000440">
    <property type="entry name" value="CAT"/>
    <property type="match status" value="1"/>
</dbReference>
<dbReference type="SMART" id="SM01059">
    <property type="entry name" value="CAT"/>
    <property type="match status" value="1"/>
</dbReference>
<dbReference type="AlphaFoldDB" id="A0A4Z0YDX3"/>
<name>A0A4Z0YDX3_9FIRM</name>
<reference evidence="2 3" key="1">
    <citation type="submission" date="2019-04" db="EMBL/GenBank/DDBJ databases">
        <authorList>
            <person name="Poehlein A."/>
            <person name="Bengelsdorf F.R."/>
            <person name="Duerre P."/>
            <person name="Daniel R."/>
        </authorList>
    </citation>
    <scope>NUCLEOTIDE SEQUENCE [LARGE SCALE GENOMIC DNA]</scope>
    <source>
        <strain evidence="2 3">BS-1</strain>
    </source>
</reference>
<keyword evidence="2" id="KW-0808">Transferase</keyword>
<accession>A0A4Z0YDX3</accession>
<evidence type="ECO:0000256" key="1">
    <source>
        <dbReference type="PIRSR" id="PIRSR000440-1"/>
    </source>
</evidence>
<dbReference type="GO" id="GO:0008811">
    <property type="term" value="F:chloramphenicol O-acetyltransferase activity"/>
    <property type="evidence" value="ECO:0007669"/>
    <property type="project" value="UniProtKB-EC"/>
</dbReference>
<dbReference type="InterPro" id="IPR023213">
    <property type="entry name" value="CAT-like_dom_sf"/>
</dbReference>
<keyword evidence="3" id="KW-1185">Reference proteome</keyword>
<proteinExistence type="predicted"/>
<dbReference type="SUPFAM" id="SSF52777">
    <property type="entry name" value="CoA-dependent acyltransferases"/>
    <property type="match status" value="1"/>
</dbReference>
<sequence length="207" mass="24581">MEIIDLNTWPRKEHFAFFRRMEYPQFNICVKLDVTHFLQFVKENGLSFYFTMGYASAAAANEIENFRYRIRGEQVVLHEKVHPSFTILPKGKELYKMVAADMTDDIHSYTRTVQEKERRQPVFMDPEEEGRDDQLYCTCTPWFSFTQVTHPIMLGWQDSIPRLSWGKYQRENGKVLLPYSLQANHCLMDGYHAGKYLERLQEYIDAL</sequence>
<dbReference type="Pfam" id="PF00302">
    <property type="entry name" value="CAT"/>
    <property type="match status" value="1"/>
</dbReference>
<evidence type="ECO:0000313" key="3">
    <source>
        <dbReference type="Proteomes" id="UP000297714"/>
    </source>
</evidence>
<organism evidence="2 3">
    <name type="scientific">Caproiciproducens galactitolivorans</name>
    <dbReference type="NCBI Taxonomy" id="642589"/>
    <lineage>
        <taxon>Bacteria</taxon>
        <taxon>Bacillati</taxon>
        <taxon>Bacillota</taxon>
        <taxon>Clostridia</taxon>
        <taxon>Eubacteriales</taxon>
        <taxon>Acutalibacteraceae</taxon>
        <taxon>Caproiciproducens</taxon>
    </lineage>
</organism>
<dbReference type="EMBL" id="SRMQ01000003">
    <property type="protein sequence ID" value="TGJ77023.1"/>
    <property type="molecule type" value="Genomic_DNA"/>
</dbReference>
<keyword evidence="2" id="KW-0012">Acyltransferase</keyword>
<dbReference type="OrthoDB" id="9801766at2"/>
<dbReference type="InterPro" id="IPR001707">
    <property type="entry name" value="Cmp_AcTrfase"/>
</dbReference>
<evidence type="ECO:0000313" key="2">
    <source>
        <dbReference type="EMBL" id="TGJ77023.1"/>
    </source>
</evidence>
<comment type="caution">
    <text evidence="2">The sequence shown here is derived from an EMBL/GenBank/DDBJ whole genome shotgun (WGS) entry which is preliminary data.</text>
</comment>
<gene>
    <name evidence="2" type="primary">cmlA</name>
    <name evidence="2" type="ORF">CAGA_10980</name>
</gene>
<protein>
    <submittedName>
        <fullName evidence="2">Chloramphenicol acetyltransferase 2</fullName>
        <ecNumber evidence="2">2.3.1.28</ecNumber>
    </submittedName>
</protein>
<dbReference type="PANTHER" id="PTHR38474">
    <property type="entry name" value="SLR0299 PROTEIN"/>
    <property type="match status" value="1"/>
</dbReference>